<name>A0ABD3GIS0_9MARC</name>
<reference evidence="2 3" key="1">
    <citation type="submission" date="2024-09" db="EMBL/GenBank/DDBJ databases">
        <title>Chromosome-scale assembly of Riccia sorocarpa.</title>
        <authorList>
            <person name="Paukszto L."/>
        </authorList>
    </citation>
    <scope>NUCLEOTIDE SEQUENCE [LARGE SCALE GENOMIC DNA]</scope>
    <source>
        <strain evidence="2">LP-2024</strain>
        <tissue evidence="2">Aerial parts of the thallus</tissue>
    </source>
</reference>
<dbReference type="InterPro" id="IPR047801">
    <property type="entry name" value="Peptidase_C45"/>
</dbReference>
<evidence type="ECO:0000259" key="1">
    <source>
        <dbReference type="Pfam" id="PF03417"/>
    </source>
</evidence>
<proteinExistence type="predicted"/>
<evidence type="ECO:0000313" key="2">
    <source>
        <dbReference type="EMBL" id="KAL3677604.1"/>
    </source>
</evidence>
<protein>
    <recommendedName>
        <fullName evidence="1">Peptidase C45 hydrolase domain-containing protein</fullName>
    </recommendedName>
</protein>
<organism evidence="2 3">
    <name type="scientific">Riccia sorocarpa</name>
    <dbReference type="NCBI Taxonomy" id="122646"/>
    <lineage>
        <taxon>Eukaryota</taxon>
        <taxon>Viridiplantae</taxon>
        <taxon>Streptophyta</taxon>
        <taxon>Embryophyta</taxon>
        <taxon>Marchantiophyta</taxon>
        <taxon>Marchantiopsida</taxon>
        <taxon>Marchantiidae</taxon>
        <taxon>Marchantiales</taxon>
        <taxon>Ricciaceae</taxon>
        <taxon>Riccia</taxon>
    </lineage>
</organism>
<dbReference type="NCBIfam" id="NF040521">
    <property type="entry name" value="C45_proenzyme"/>
    <property type="match status" value="1"/>
</dbReference>
<sequence length="414" mass="46258">MLLTSGSPTVQQGIVAIGHCEYECFNFLVLLSCKRLHVGNCLRCELRTGNGAYDDAAPGQIPEIRIEACKPYEMGFGIGRHFEAMIRSRVANDPHLSSTLLPYAKTKQGQRLVQLLSENNRERYPDYWDELRGLADGSGVPFLSIILINFRKEIGPFLPDIRARRIVEEPDQCSDILLCSQELAVMVHNEDGDGSLENHVYFVHATLENGTTFFAYTCAGELPSCCFGFNSHGVAFSLDSVPPAPEEVEPGGIGRNFVSRDLLQSTDINDALQRTRVASLSAGHCYNIMDVNVRKIFNVETASRGRSSVREITGEPFYHANMYQHLQAVKQITHESSVHRVKRVSELSMSTLEEMLKVLGDDSNREFPVYMQGPQQYTLCTAIFDMNQRSLIVLTGNPSSRCVLRNISMIPLEV</sequence>
<dbReference type="InterPro" id="IPR047794">
    <property type="entry name" value="C45_proenzyme-like"/>
</dbReference>
<dbReference type="Proteomes" id="UP001633002">
    <property type="component" value="Unassembled WGS sequence"/>
</dbReference>
<evidence type="ECO:0000313" key="3">
    <source>
        <dbReference type="Proteomes" id="UP001633002"/>
    </source>
</evidence>
<feature type="domain" description="Peptidase C45 hydrolase" evidence="1">
    <location>
        <begin position="184"/>
        <end position="399"/>
    </location>
</feature>
<dbReference type="InterPro" id="IPR005079">
    <property type="entry name" value="Peptidase_C45_hydrolase"/>
</dbReference>
<dbReference type="EMBL" id="JBJQOH010000008">
    <property type="protein sequence ID" value="KAL3677604.1"/>
    <property type="molecule type" value="Genomic_DNA"/>
</dbReference>
<dbReference type="AlphaFoldDB" id="A0ABD3GIS0"/>
<comment type="caution">
    <text evidence="2">The sequence shown here is derived from an EMBL/GenBank/DDBJ whole genome shotgun (WGS) entry which is preliminary data.</text>
</comment>
<dbReference type="PANTHER" id="PTHR34180">
    <property type="entry name" value="PEPTIDASE C45"/>
    <property type="match status" value="1"/>
</dbReference>
<keyword evidence="3" id="KW-1185">Reference proteome</keyword>
<dbReference type="Gene3D" id="3.60.60.10">
    <property type="entry name" value="Penicillin V Acylase, Chain A"/>
    <property type="match status" value="1"/>
</dbReference>
<gene>
    <name evidence="2" type="ORF">R1sor_027552</name>
</gene>
<accession>A0ABD3GIS0</accession>
<dbReference type="PANTHER" id="PTHR34180:SF1">
    <property type="entry name" value="BETA-ALANYL-DOPAMINE_CARCININE HYDROLASE"/>
    <property type="match status" value="1"/>
</dbReference>
<dbReference type="Pfam" id="PF03417">
    <property type="entry name" value="AAT"/>
    <property type="match status" value="1"/>
</dbReference>